<gene>
    <name evidence="2" type="ORF">PSYICH_LOCUS15310</name>
</gene>
<feature type="domain" description="DUF4371" evidence="1">
    <location>
        <begin position="20"/>
        <end position="125"/>
    </location>
</feature>
<dbReference type="PANTHER" id="PTHR45749:SF28">
    <property type="entry name" value="ZINC FINGER MYM-TYPE PROTEIN 1-LIKE-RELATED"/>
    <property type="match status" value="1"/>
</dbReference>
<name>A0A9P0DFS1_9CUCU</name>
<evidence type="ECO:0000313" key="3">
    <source>
        <dbReference type="Proteomes" id="UP001153636"/>
    </source>
</evidence>
<dbReference type="EMBL" id="OV651821">
    <property type="protein sequence ID" value="CAH1115557.1"/>
    <property type="molecule type" value="Genomic_DNA"/>
</dbReference>
<proteinExistence type="predicted"/>
<reference evidence="2" key="1">
    <citation type="submission" date="2022-01" db="EMBL/GenBank/DDBJ databases">
        <authorList>
            <person name="King R."/>
        </authorList>
    </citation>
    <scope>NUCLEOTIDE SEQUENCE</scope>
</reference>
<accession>A0A9P0DFS1</accession>
<organism evidence="2 3">
    <name type="scientific">Psylliodes chrysocephalus</name>
    <dbReference type="NCBI Taxonomy" id="3402493"/>
    <lineage>
        <taxon>Eukaryota</taxon>
        <taxon>Metazoa</taxon>
        <taxon>Ecdysozoa</taxon>
        <taxon>Arthropoda</taxon>
        <taxon>Hexapoda</taxon>
        <taxon>Insecta</taxon>
        <taxon>Pterygota</taxon>
        <taxon>Neoptera</taxon>
        <taxon>Endopterygota</taxon>
        <taxon>Coleoptera</taxon>
        <taxon>Polyphaga</taxon>
        <taxon>Cucujiformia</taxon>
        <taxon>Chrysomeloidea</taxon>
        <taxon>Chrysomelidae</taxon>
        <taxon>Galerucinae</taxon>
        <taxon>Alticini</taxon>
        <taxon>Psylliodes</taxon>
    </lineage>
</organism>
<protein>
    <recommendedName>
        <fullName evidence="1">DUF4371 domain-containing protein</fullName>
    </recommendedName>
</protein>
<dbReference type="Proteomes" id="UP001153636">
    <property type="component" value="Chromosome 9"/>
</dbReference>
<dbReference type="InterPro" id="IPR025398">
    <property type="entry name" value="DUF4371"/>
</dbReference>
<dbReference type="AlphaFoldDB" id="A0A9P0DFS1"/>
<evidence type="ECO:0000259" key="1">
    <source>
        <dbReference type="Pfam" id="PF14291"/>
    </source>
</evidence>
<dbReference type="Pfam" id="PF14291">
    <property type="entry name" value="DUF4371"/>
    <property type="match status" value="1"/>
</dbReference>
<keyword evidence="3" id="KW-1185">Reference proteome</keyword>
<sequence length="129" mass="14595">MSKNRYILSKIINYIKFCGAFQLTLRGHDESNSSENPEIFRELINVSAELDATLSDHLNNYSVFKGTSKEIQNDLLQCMVDVCHEQIIKEINNSPFLAIMADETMDIAAKTQLVVMFPMVSQLNVFGTT</sequence>
<dbReference type="PANTHER" id="PTHR45749">
    <property type="match status" value="1"/>
</dbReference>
<dbReference type="OrthoDB" id="6773125at2759"/>
<evidence type="ECO:0000313" key="2">
    <source>
        <dbReference type="EMBL" id="CAH1115557.1"/>
    </source>
</evidence>